<feature type="region of interest" description="Disordered" evidence="6">
    <location>
        <begin position="48"/>
        <end position="71"/>
    </location>
</feature>
<keyword evidence="2" id="KW-0547">Nucleotide-binding</keyword>
<keyword evidence="7" id="KW-0812">Transmembrane</keyword>
<feature type="transmembrane region" description="Helical" evidence="7">
    <location>
        <begin position="454"/>
        <end position="472"/>
    </location>
</feature>
<dbReference type="SUPFAM" id="SSF53067">
    <property type="entry name" value="Actin-like ATPase domain"/>
    <property type="match status" value="2"/>
</dbReference>
<evidence type="ECO:0008006" key="10">
    <source>
        <dbReference type="Google" id="ProtNLM"/>
    </source>
</evidence>
<evidence type="ECO:0000256" key="2">
    <source>
        <dbReference type="ARBA" id="ARBA00022741"/>
    </source>
</evidence>
<evidence type="ECO:0000256" key="3">
    <source>
        <dbReference type="ARBA" id="ARBA00022840"/>
    </source>
</evidence>
<keyword evidence="7" id="KW-0472">Membrane</keyword>
<dbReference type="InterPro" id="IPR011047">
    <property type="entry name" value="Quinoprotein_ADH-like_sf"/>
</dbReference>
<keyword evidence="9" id="KW-1185">Reference proteome</keyword>
<evidence type="ECO:0000313" key="9">
    <source>
        <dbReference type="Proteomes" id="UP000503011"/>
    </source>
</evidence>
<evidence type="ECO:0000313" key="8">
    <source>
        <dbReference type="EMBL" id="BCB90644.1"/>
    </source>
</evidence>
<dbReference type="InterPro" id="IPR018181">
    <property type="entry name" value="Heat_shock_70_CS"/>
</dbReference>
<accession>A0A6F8YX63</accession>
<organism evidence="8 9">
    <name type="scientific">Phytohabitans suffuscus</name>
    <dbReference type="NCBI Taxonomy" id="624315"/>
    <lineage>
        <taxon>Bacteria</taxon>
        <taxon>Bacillati</taxon>
        <taxon>Actinomycetota</taxon>
        <taxon>Actinomycetes</taxon>
        <taxon>Micromonosporales</taxon>
        <taxon>Micromonosporaceae</taxon>
    </lineage>
</organism>
<dbReference type="PANTHER" id="PTHR42749:SF1">
    <property type="entry name" value="CELL SHAPE-DETERMINING PROTEIN MREB"/>
    <property type="match status" value="1"/>
</dbReference>
<evidence type="ECO:0000256" key="6">
    <source>
        <dbReference type="SAM" id="MobiDB-lite"/>
    </source>
</evidence>
<dbReference type="SUPFAM" id="SSF50998">
    <property type="entry name" value="Quinoprotein alcohol dehydrogenase-like"/>
    <property type="match status" value="1"/>
</dbReference>
<dbReference type="PRINTS" id="PR00301">
    <property type="entry name" value="HEATSHOCK70"/>
</dbReference>
<keyword evidence="5" id="KW-0143">Chaperone</keyword>
<gene>
    <name evidence="8" type="ORF">Psuf_079570</name>
</gene>
<dbReference type="InterPro" id="IPR043129">
    <property type="entry name" value="ATPase_NBD"/>
</dbReference>
<dbReference type="GO" id="GO:0005524">
    <property type="term" value="F:ATP binding"/>
    <property type="evidence" value="ECO:0007669"/>
    <property type="project" value="UniProtKB-KW"/>
</dbReference>
<evidence type="ECO:0000256" key="7">
    <source>
        <dbReference type="SAM" id="Phobius"/>
    </source>
</evidence>
<dbReference type="EMBL" id="AP022871">
    <property type="protein sequence ID" value="BCB90644.1"/>
    <property type="molecule type" value="Genomic_DNA"/>
</dbReference>
<dbReference type="GO" id="GO:0140662">
    <property type="term" value="F:ATP-dependent protein folding chaperone"/>
    <property type="evidence" value="ECO:0007669"/>
    <property type="project" value="InterPro"/>
</dbReference>
<comment type="similarity">
    <text evidence="1">Belongs to the heat shock protein 70 family.</text>
</comment>
<feature type="region of interest" description="Disordered" evidence="6">
    <location>
        <begin position="402"/>
        <end position="434"/>
    </location>
</feature>
<dbReference type="PANTHER" id="PTHR42749">
    <property type="entry name" value="CELL SHAPE-DETERMINING PROTEIN MREB"/>
    <property type="match status" value="1"/>
</dbReference>
<dbReference type="KEGG" id="psuu:Psuf_079570"/>
<dbReference type="Pfam" id="PF00012">
    <property type="entry name" value="HSP70"/>
    <property type="match status" value="1"/>
</dbReference>
<sequence>MDGSVRLAVDLGTTHTVAVVRRGGQEPRALLFDGTPLLSSGVFVDASGAPHTGRDGTRLGVASPERFEPHPKRRVDEGTVLLGEHEVPVEQLLAASLRRVADEARTAGLSPDGATVLTCPADWGQPRRNVLRAAAWRAGLGQVTLLDEPIAAATYCVQVLGQQVPPGGCLGVFDFGGGTFDVAVVRREPHGLRVLATGGLDDLGGLDVDSALVAHLGQLVAVRDPQLWRRLEQPADAEQRRERQAFWSEVRAAKEMLSRASTAPVHVPGRGEPMHLTRDELDRVGGPLVARAVDETRRVLQRAGVEPGQLAGLLLVGGSSRMPLVASRLHARLGVAPSVPEQPELPVAYGALVHAMAAAPVTAAGAAGGPAFPVSGPFGSPAAPYPVSSPFAAGVVSAPIPASPASPGPAFPPPHPAGPAMPPPRPPMGPPVPLGAPPPLGKPVPRGRRPVRRAVFAGVVFVLVGALVAGVVQGGRWLRRTIGDAGGALGSGLEFGQPGLPSIGGAGELATAAVEQLSQPGAAAVAVSGQDVVVAAVGAGFTEVKALPSGGGEARWTTRVPIEPERVALAAVGDLIVLDGDNSVTDGGADVRAVVSAGDGKLRWRNTWEDRTDVAYLGTDVIVDVDDSFDGHQLLRVDLRTGKQKWKRVPGSDEILTIDEHRVEPVRQWVGAKGGVLPGVDGVLFDALTAGGEVVELEADEGRGAVVDAATGRPKSTGALPLRNEYWTVFAGLVVGVQNEAVGKARDVLAGYRLPGFGLAWSVPLPAGQTVERVKPCGQFLVCAAIDADAQSRVVAVDVRTGKEAWKAAVESGDDAGWYVTAAGLVLGDATFAAVTEGSVLGADGKALRPLPEGASVEAVHGGRMALRAAGLKGTDVAWQVYVAEVADGKATKAVEVGADPPEQLVLAGDVLAVLTKARTVMVLRVRSVA</sequence>
<evidence type="ECO:0000256" key="1">
    <source>
        <dbReference type="ARBA" id="ARBA00007381"/>
    </source>
</evidence>
<dbReference type="Gene3D" id="3.90.640.10">
    <property type="entry name" value="Actin, Chain A, domain 4"/>
    <property type="match status" value="1"/>
</dbReference>
<reference evidence="8 9" key="1">
    <citation type="submission" date="2020-03" db="EMBL/GenBank/DDBJ databases">
        <title>Whole genome shotgun sequence of Phytohabitans suffuscus NBRC 105367.</title>
        <authorList>
            <person name="Komaki H."/>
            <person name="Tamura T."/>
        </authorList>
    </citation>
    <scope>NUCLEOTIDE SEQUENCE [LARGE SCALE GENOMIC DNA]</scope>
    <source>
        <strain evidence="8 9">NBRC 105367</strain>
    </source>
</reference>
<name>A0A6F8YX63_9ACTN</name>
<dbReference type="InterPro" id="IPR013126">
    <property type="entry name" value="Hsp_70_fam"/>
</dbReference>
<dbReference type="RefSeq" id="WP_173163027.1">
    <property type="nucleotide sequence ID" value="NZ_AP022871.1"/>
</dbReference>
<dbReference type="PROSITE" id="PS01036">
    <property type="entry name" value="HSP70_3"/>
    <property type="match status" value="1"/>
</dbReference>
<evidence type="ECO:0000256" key="5">
    <source>
        <dbReference type="ARBA" id="ARBA00023186"/>
    </source>
</evidence>
<dbReference type="AlphaFoldDB" id="A0A6F8YX63"/>
<evidence type="ECO:0000256" key="4">
    <source>
        <dbReference type="ARBA" id="ARBA00023016"/>
    </source>
</evidence>
<dbReference type="Proteomes" id="UP000503011">
    <property type="component" value="Chromosome"/>
</dbReference>
<protein>
    <recommendedName>
        <fullName evidence="10">Molecular chaperone DnaK</fullName>
    </recommendedName>
</protein>
<keyword evidence="3" id="KW-0067">ATP-binding</keyword>
<keyword evidence="4" id="KW-0346">Stress response</keyword>
<proteinExistence type="inferred from homology"/>
<dbReference type="Gene3D" id="3.30.420.40">
    <property type="match status" value="2"/>
</dbReference>
<keyword evidence="7" id="KW-1133">Transmembrane helix</keyword>
<reference evidence="8 9" key="2">
    <citation type="submission" date="2020-03" db="EMBL/GenBank/DDBJ databases">
        <authorList>
            <person name="Ichikawa N."/>
            <person name="Kimura A."/>
            <person name="Kitahashi Y."/>
            <person name="Uohara A."/>
        </authorList>
    </citation>
    <scope>NUCLEOTIDE SEQUENCE [LARGE SCALE GENOMIC DNA]</scope>
    <source>
        <strain evidence="8 9">NBRC 105367</strain>
    </source>
</reference>